<feature type="region of interest" description="Disordered" evidence="10">
    <location>
        <begin position="100"/>
        <end position="195"/>
    </location>
</feature>
<feature type="domain" description="Protein export membrane protein SecD/SecF C-terminal" evidence="11">
    <location>
        <begin position="305"/>
        <end position="473"/>
    </location>
</feature>
<dbReference type="Pfam" id="PF21760">
    <property type="entry name" value="SecD_1st"/>
    <property type="match status" value="1"/>
</dbReference>
<feature type="domain" description="Protein translocase subunit SecDF P1" evidence="12">
    <location>
        <begin position="60"/>
        <end position="115"/>
    </location>
</feature>
<keyword evidence="2 9" id="KW-0813">Transport</keyword>
<evidence type="ECO:0000259" key="12">
    <source>
        <dbReference type="Pfam" id="PF21760"/>
    </source>
</evidence>
<dbReference type="HAMAP" id="MF_01463_B">
    <property type="entry name" value="SecD_B"/>
    <property type="match status" value="1"/>
</dbReference>
<dbReference type="RefSeq" id="WP_347326347.1">
    <property type="nucleotide sequence ID" value="NZ_JBCGUH010000011.1"/>
</dbReference>
<dbReference type="NCBIfam" id="TIGR00916">
    <property type="entry name" value="2A0604s01"/>
    <property type="match status" value="1"/>
</dbReference>
<feature type="compositionally biased region" description="Polar residues" evidence="10">
    <location>
        <begin position="122"/>
        <end position="135"/>
    </location>
</feature>
<comment type="subunit">
    <text evidence="9">Forms a complex with SecF. Part of the essential Sec protein translocation apparatus which comprises SecA, SecYEG and auxiliary proteins SecDF. Other proteins may also be involved.</text>
</comment>
<feature type="compositionally biased region" description="Polar residues" evidence="10">
    <location>
        <begin position="162"/>
        <end position="172"/>
    </location>
</feature>
<protein>
    <recommendedName>
        <fullName evidence="9">Protein translocase subunit SecD</fullName>
    </recommendedName>
</protein>
<evidence type="ECO:0000256" key="6">
    <source>
        <dbReference type="ARBA" id="ARBA00022989"/>
    </source>
</evidence>
<comment type="similarity">
    <text evidence="9">Belongs to the SecD/SecF family. SecD subfamily.</text>
</comment>
<feature type="transmembrane region" description="Helical" evidence="9">
    <location>
        <begin position="418"/>
        <end position="440"/>
    </location>
</feature>
<comment type="function">
    <text evidence="9">Part of the Sec protein translocase complex. Interacts with the SecYEG preprotein conducting channel. SecDF uses the proton motive force (PMF) to complete protein translocation after the ATP-dependent function of SecA.</text>
</comment>
<dbReference type="Pfam" id="PF22599">
    <property type="entry name" value="SecDF_P1_head"/>
    <property type="match status" value="1"/>
</dbReference>
<comment type="caution">
    <text evidence="14">The sequence shown here is derived from an EMBL/GenBank/DDBJ whole genome shotgun (WGS) entry which is preliminary data.</text>
</comment>
<comment type="caution">
    <text evidence="9">Lacks conserved residue(s) required for the propagation of feature annotation.</text>
</comment>
<dbReference type="InterPro" id="IPR048631">
    <property type="entry name" value="SecD_1st"/>
</dbReference>
<feature type="transmembrane region" description="Helical" evidence="9">
    <location>
        <begin position="324"/>
        <end position="342"/>
    </location>
</feature>
<evidence type="ECO:0000256" key="1">
    <source>
        <dbReference type="ARBA" id="ARBA00004651"/>
    </source>
</evidence>
<dbReference type="InterPro" id="IPR054384">
    <property type="entry name" value="SecDF_P1_head"/>
</dbReference>
<keyword evidence="8 9" id="KW-0472">Membrane</keyword>
<evidence type="ECO:0000256" key="3">
    <source>
        <dbReference type="ARBA" id="ARBA00022475"/>
    </source>
</evidence>
<evidence type="ECO:0000256" key="8">
    <source>
        <dbReference type="ARBA" id="ARBA00023136"/>
    </source>
</evidence>
<evidence type="ECO:0000313" key="14">
    <source>
        <dbReference type="EMBL" id="MFD1887596.1"/>
    </source>
</evidence>
<dbReference type="Gene3D" id="3.30.1360.200">
    <property type="match status" value="1"/>
</dbReference>
<dbReference type="InterPro" id="IPR055344">
    <property type="entry name" value="SecD_SecF_C_bact"/>
</dbReference>
<name>A0ABW4RN14_9BACL</name>
<dbReference type="InterPro" id="IPR048634">
    <property type="entry name" value="SecD_SecF_C"/>
</dbReference>
<feature type="transmembrane region" description="Helical" evidence="9">
    <location>
        <begin position="373"/>
        <end position="397"/>
    </location>
</feature>
<dbReference type="InterPro" id="IPR005791">
    <property type="entry name" value="SecD"/>
</dbReference>
<proteinExistence type="inferred from homology"/>
<evidence type="ECO:0000256" key="2">
    <source>
        <dbReference type="ARBA" id="ARBA00022448"/>
    </source>
</evidence>
<dbReference type="InterPro" id="IPR022813">
    <property type="entry name" value="SecD/SecF_arch_bac"/>
</dbReference>
<evidence type="ECO:0000256" key="5">
    <source>
        <dbReference type="ARBA" id="ARBA00022927"/>
    </source>
</evidence>
<evidence type="ECO:0000256" key="7">
    <source>
        <dbReference type="ARBA" id="ARBA00023010"/>
    </source>
</evidence>
<keyword evidence="3 9" id="KW-1003">Cell membrane</keyword>
<dbReference type="NCBIfam" id="TIGR01129">
    <property type="entry name" value="secD"/>
    <property type="match status" value="1"/>
</dbReference>
<feature type="transmembrane region" description="Helical" evidence="9">
    <location>
        <begin position="446"/>
        <end position="465"/>
    </location>
</feature>
<feature type="domain" description="SecDF P1 head subdomain" evidence="13">
    <location>
        <begin position="197"/>
        <end position="300"/>
    </location>
</feature>
<gene>
    <name evidence="9 14" type="primary">secD</name>
    <name evidence="14" type="ORF">ACFSC9_19070</name>
</gene>
<evidence type="ECO:0000256" key="4">
    <source>
        <dbReference type="ARBA" id="ARBA00022692"/>
    </source>
</evidence>
<keyword evidence="15" id="KW-1185">Reference proteome</keyword>
<dbReference type="PANTHER" id="PTHR30081:SF1">
    <property type="entry name" value="PROTEIN TRANSLOCASE SUBUNIT SECD"/>
    <property type="match status" value="1"/>
</dbReference>
<evidence type="ECO:0000259" key="11">
    <source>
        <dbReference type="Pfam" id="PF02355"/>
    </source>
</evidence>
<keyword evidence="5 9" id="KW-0653">Protein transport</keyword>
<dbReference type="Gene3D" id="3.30.70.3220">
    <property type="match status" value="1"/>
</dbReference>
<dbReference type="EMBL" id="JBHUEH010000029">
    <property type="protein sequence ID" value="MFD1887596.1"/>
    <property type="molecule type" value="Genomic_DNA"/>
</dbReference>
<organism evidence="14 15">
    <name type="scientific">Paenibacillus wenxiniae</name>
    <dbReference type="NCBI Taxonomy" id="1636843"/>
    <lineage>
        <taxon>Bacteria</taxon>
        <taxon>Bacillati</taxon>
        <taxon>Bacillota</taxon>
        <taxon>Bacilli</taxon>
        <taxon>Bacillales</taxon>
        <taxon>Paenibacillaceae</taxon>
        <taxon>Paenibacillus</taxon>
    </lineage>
</organism>
<feature type="compositionally biased region" description="Low complexity" evidence="10">
    <location>
        <begin position="143"/>
        <end position="161"/>
    </location>
</feature>
<reference evidence="15" key="1">
    <citation type="journal article" date="2019" name="Int. J. Syst. Evol. Microbiol.">
        <title>The Global Catalogue of Microorganisms (GCM) 10K type strain sequencing project: providing services to taxonomists for standard genome sequencing and annotation.</title>
        <authorList>
            <consortium name="The Broad Institute Genomics Platform"/>
            <consortium name="The Broad Institute Genome Sequencing Center for Infectious Disease"/>
            <person name="Wu L."/>
            <person name="Ma J."/>
        </authorList>
    </citation>
    <scope>NUCLEOTIDE SEQUENCE [LARGE SCALE GENOMIC DNA]</scope>
    <source>
        <strain evidence="15">CCUG 54950</strain>
    </source>
</reference>
<comment type="subcellular location">
    <subcellularLocation>
        <location evidence="1 9">Cell membrane</location>
        <topology evidence="1 9">Multi-pass membrane protein</topology>
    </subcellularLocation>
</comment>
<keyword evidence="4 9" id="KW-0812">Transmembrane</keyword>
<evidence type="ECO:0000256" key="10">
    <source>
        <dbReference type="SAM" id="MobiDB-lite"/>
    </source>
</evidence>
<evidence type="ECO:0000256" key="9">
    <source>
        <dbReference type="HAMAP-Rule" id="MF_01463"/>
    </source>
</evidence>
<dbReference type="Proteomes" id="UP001597233">
    <property type="component" value="Unassembled WGS sequence"/>
</dbReference>
<dbReference type="Pfam" id="PF02355">
    <property type="entry name" value="SecD_SecF_C"/>
    <property type="match status" value="1"/>
</dbReference>
<dbReference type="Gene3D" id="1.20.1640.10">
    <property type="entry name" value="Multidrug efflux transporter AcrB transmembrane domain"/>
    <property type="match status" value="1"/>
</dbReference>
<feature type="transmembrane region" description="Helical" evidence="9">
    <location>
        <begin position="347"/>
        <end position="367"/>
    </location>
</feature>
<keyword evidence="7 9" id="KW-0811">Translocation</keyword>
<evidence type="ECO:0000259" key="13">
    <source>
        <dbReference type="Pfam" id="PF22599"/>
    </source>
</evidence>
<dbReference type="SUPFAM" id="SSF82866">
    <property type="entry name" value="Multidrug efflux transporter AcrB transmembrane domain"/>
    <property type="match status" value="1"/>
</dbReference>
<keyword evidence="6 9" id="KW-1133">Transmembrane helix</keyword>
<accession>A0ABW4RN14</accession>
<dbReference type="PANTHER" id="PTHR30081">
    <property type="entry name" value="PROTEIN-EXPORT MEMBRANE PROTEIN SEC"/>
    <property type="match status" value="1"/>
</dbReference>
<evidence type="ECO:0000313" key="15">
    <source>
        <dbReference type="Proteomes" id="UP001597233"/>
    </source>
</evidence>
<sequence length="495" mass="52779">MKRLISFVVVILVVAGVIGATTPLFKDIRLGLDLKGGFEILYQATPTTQGEAVTRESLIQTAKSLEQRANALGTSEPEITTEGSDRIRLRIAGVTDEATVRQTMKEPAELTFRSMSGCPVDSSGTNSKDQTSSTEKSTDKGAAKSTTTSKASGTTETKSGSDSNPVSAQTVGSPEGVEVTPSTGEESVPADTNAAANQDPLKVYCKVEMTGNDFKENGASVVYNQLNQPEIVIKVKDAQKFAEITKRLIGQPLAIFLNDDLLSAPTVRAQLTDGTASISGNYTAQEAQQLKDQINLGALPLKLTEIYSQSVGASLGQQSLHDTLRAGIIASIIILLFMVFVYRVPGLLSAFCIIVYIWLTLMIFIAGDFTLTLPGIAAFILGVGMAVDANIITFERIKDEIRTGKSIPSAFKAGSRSSFGTVMDANLTTIIAAAVMFGLGTGAVRGFALVLIFNILVSIASNLFFSRYLLSLLIKGKLIDKPEYFGVKESERSAL</sequence>